<dbReference type="InterPro" id="IPR000873">
    <property type="entry name" value="AMP-dep_synth/lig_dom"/>
</dbReference>
<accession>A0AB35HSJ0</accession>
<dbReference type="Pfam" id="PF13193">
    <property type="entry name" value="AMP-binding_C"/>
    <property type="match status" value="1"/>
</dbReference>
<dbReference type="Proteomes" id="UP001209730">
    <property type="component" value="Unassembled WGS sequence"/>
</dbReference>
<dbReference type="InterPro" id="IPR045851">
    <property type="entry name" value="AMP-bd_C_sf"/>
</dbReference>
<evidence type="ECO:0000259" key="2">
    <source>
        <dbReference type="Pfam" id="PF00501"/>
    </source>
</evidence>
<dbReference type="GO" id="GO:0044550">
    <property type="term" value="P:secondary metabolite biosynthetic process"/>
    <property type="evidence" value="ECO:0007669"/>
    <property type="project" value="TreeGrafter"/>
</dbReference>
<gene>
    <name evidence="4" type="ORF">OQJ68_00825</name>
</gene>
<reference evidence="4" key="1">
    <citation type="submission" date="2022-11" db="EMBL/GenBank/DDBJ databases">
        <title>Chitin-degrading and fungicidal potential of chitinolytic bacterial strains from marine environment of the Pacific Ocean regions.</title>
        <authorList>
            <person name="Pentekhina I."/>
            <person name="Nedashkovskaya O."/>
            <person name="Seitkalieva A."/>
            <person name="Podvolotskaya A."/>
            <person name="Tekutyeva L."/>
            <person name="Balabanova L."/>
        </authorList>
    </citation>
    <scope>NUCLEOTIDE SEQUENCE</scope>
    <source>
        <strain evidence="4">KMM 6838</strain>
    </source>
</reference>
<dbReference type="InterPro" id="IPR020845">
    <property type="entry name" value="AMP-binding_CS"/>
</dbReference>
<dbReference type="PROSITE" id="PS00455">
    <property type="entry name" value="AMP_BINDING"/>
    <property type="match status" value="1"/>
</dbReference>
<dbReference type="Gene3D" id="3.40.50.12780">
    <property type="entry name" value="N-terminal domain of ligase-like"/>
    <property type="match status" value="1"/>
</dbReference>
<dbReference type="PANTHER" id="PTHR43352">
    <property type="entry name" value="ACETYL-COA SYNTHETASE"/>
    <property type="match status" value="1"/>
</dbReference>
<evidence type="ECO:0000259" key="3">
    <source>
        <dbReference type="Pfam" id="PF13193"/>
    </source>
</evidence>
<dbReference type="SUPFAM" id="SSF56801">
    <property type="entry name" value="Acetyl-CoA synthetase-like"/>
    <property type="match status" value="1"/>
</dbReference>
<evidence type="ECO:0000256" key="1">
    <source>
        <dbReference type="ARBA" id="ARBA00022598"/>
    </source>
</evidence>
<evidence type="ECO:0000313" key="5">
    <source>
        <dbReference type="Proteomes" id="UP001209730"/>
    </source>
</evidence>
<proteinExistence type="predicted"/>
<dbReference type="Gene3D" id="3.30.300.30">
    <property type="match status" value="1"/>
</dbReference>
<dbReference type="PANTHER" id="PTHR43352:SF1">
    <property type="entry name" value="ANTHRANILATE--COA LIGASE"/>
    <property type="match status" value="1"/>
</dbReference>
<dbReference type="Pfam" id="PF00501">
    <property type="entry name" value="AMP-binding"/>
    <property type="match status" value="1"/>
</dbReference>
<name>A0AB35HSJ0_MICTH</name>
<evidence type="ECO:0000313" key="4">
    <source>
        <dbReference type="EMBL" id="MCX2800323.1"/>
    </source>
</evidence>
<dbReference type="GO" id="GO:0016878">
    <property type="term" value="F:acid-thiol ligase activity"/>
    <property type="evidence" value="ECO:0007669"/>
    <property type="project" value="TreeGrafter"/>
</dbReference>
<feature type="domain" description="AMP-binding enzyme C-terminal" evidence="3">
    <location>
        <begin position="413"/>
        <end position="492"/>
    </location>
</feature>
<dbReference type="EMBL" id="JAPHQB010000001">
    <property type="protein sequence ID" value="MCX2800323.1"/>
    <property type="molecule type" value="Genomic_DNA"/>
</dbReference>
<feature type="domain" description="AMP-dependent synthetase/ligase" evidence="2">
    <location>
        <begin position="21"/>
        <end position="317"/>
    </location>
</feature>
<sequence length="515" mass="56461">MNLIDPSPGCVDLLVDRHVRAGRGDHPALVERDACGRRSLTYRELQQRTLAAAQELQVRLAGSRSQQRIALVGAATLENIVYWLGAMRAGHLPFNVHPALPPEHYASLWEDFDPNLVLADRTAAPAAEAEPMTAVEELVLAGAAEGQLREVSDLAADLDRRPALVLATSGSTGRPKLCVHSHRAFWAFARNVSRAMWDIREDDRVLASTGPFFSFGLQGLHAPLACGATAVTLPEWQQHTDFLEVMESESVSVFLAVPTLYHLLMSRACRPYRLDALRLSLSAGERLPPIIRERWQAWSNSQMLDSIGTTETFAPYLSESAASVAPDNPHGLQRVGGFHYTETPHGSDGDFSLSLSEGCLMLGYLSPGSGLLQEVPTPFATRDLFTRTGAGVRFVSRDSERIKVAGHWVSPQELEEFLLADTRVLKAAALPLETAEGLTRLRAFVVADTDGYSAEALIDSLMKRIREQLHPRALRPDRIELVEDIATTPSGKIKRQELRSLVGRPVARAGALLAR</sequence>
<protein>
    <submittedName>
        <fullName evidence="4">AMP-binding protein</fullName>
    </submittedName>
</protein>
<dbReference type="AlphaFoldDB" id="A0AB35HSJ0"/>
<organism evidence="4 5">
    <name type="scientific">Microbulbifer thermotolerans</name>
    <dbReference type="NCBI Taxonomy" id="252514"/>
    <lineage>
        <taxon>Bacteria</taxon>
        <taxon>Pseudomonadati</taxon>
        <taxon>Pseudomonadota</taxon>
        <taxon>Gammaproteobacteria</taxon>
        <taxon>Cellvibrionales</taxon>
        <taxon>Microbulbiferaceae</taxon>
        <taxon>Microbulbifer</taxon>
    </lineage>
</organism>
<dbReference type="RefSeq" id="WP_265966502.1">
    <property type="nucleotide sequence ID" value="NZ_JAPHQB010000001.1"/>
</dbReference>
<dbReference type="InterPro" id="IPR025110">
    <property type="entry name" value="AMP-bd_C"/>
</dbReference>
<dbReference type="InterPro" id="IPR042099">
    <property type="entry name" value="ANL_N_sf"/>
</dbReference>
<comment type="caution">
    <text evidence="4">The sequence shown here is derived from an EMBL/GenBank/DDBJ whole genome shotgun (WGS) entry which is preliminary data.</text>
</comment>
<keyword evidence="1" id="KW-0436">Ligase</keyword>